<dbReference type="AlphaFoldDB" id="A0ABD2JTP7"/>
<dbReference type="Proteomes" id="UP001620626">
    <property type="component" value="Unassembled WGS sequence"/>
</dbReference>
<evidence type="ECO:0000313" key="5">
    <source>
        <dbReference type="EMBL" id="KAL3094007.1"/>
    </source>
</evidence>
<gene>
    <name evidence="5" type="ORF">niasHT_027335</name>
</gene>
<keyword evidence="6" id="KW-1185">Reference proteome</keyword>
<sequence>MHRFPYHPSICPFFALFFLPIFPLAFAVGPQNEDTFIERDEVIFPKQQNHHHHHNHNQHREHRHHRWRRAPAVWGEPAPDYSAVSLGIPSNAFFLYALLFVDLKTSDHYRREHEVVKREVMRLANEANTYFFQINIRLLVVDILETFRDDLSASLYSFEQYRNQRVAHLPFHNVAVLISHRHAGGLAFIGGLCSGRNVMMAGFYPHNPEAMASIFFHESNLINLFFGVPHRPVNETFAIPNCVCLRGAHKATTTMAHDTLRNAKAAMSYSANVAASVPATNSSVPNLTVPTTTTGCLKIPGFDHDCSLQWMVNLVQQQRNQCLSQQLRPNVTTLALCGNGVAEGMEQCDCGPGRMCAEWNCEAHKCTLRWPAWTMHLALAICAPLVLFFPALCWRLCPQQNKNCGTSCQMNCLAIMDSHRQKRLMWRDHFVLMMPRHKNLTFGMRRSQIWQKFKWPIRKKRRTKYSSSSSTTTTTTQINGAARANFKEQRHFLSGKRPIRSVWRRVKVALGMERNSEVVVKQLHVRTASGVFVAIRRPIRPPPPPPIFCSSLHRPKMAPPLAPQAKMGQKTFRPTAPPPEPPKHQQQRRNGDEKQEQRESSADEDEWDSD</sequence>
<organism evidence="5 6">
    <name type="scientific">Heterodera trifolii</name>
    <dbReference type="NCBI Taxonomy" id="157864"/>
    <lineage>
        <taxon>Eukaryota</taxon>
        <taxon>Metazoa</taxon>
        <taxon>Ecdysozoa</taxon>
        <taxon>Nematoda</taxon>
        <taxon>Chromadorea</taxon>
        <taxon>Rhabditida</taxon>
        <taxon>Tylenchina</taxon>
        <taxon>Tylenchomorpha</taxon>
        <taxon>Tylenchoidea</taxon>
        <taxon>Heteroderidae</taxon>
        <taxon>Heteroderinae</taxon>
        <taxon>Heterodera</taxon>
    </lineage>
</organism>
<feature type="region of interest" description="Disordered" evidence="2">
    <location>
        <begin position="461"/>
        <end position="483"/>
    </location>
</feature>
<dbReference type="PANTHER" id="PTHR11905">
    <property type="entry name" value="ADAM A DISINTEGRIN AND METALLOPROTEASE DOMAIN"/>
    <property type="match status" value="1"/>
</dbReference>
<dbReference type="SUPFAM" id="SSF55486">
    <property type="entry name" value="Metalloproteases ('zincins'), catalytic domain"/>
    <property type="match status" value="1"/>
</dbReference>
<feature type="compositionally biased region" description="Low complexity" evidence="2">
    <location>
        <begin position="466"/>
        <end position="476"/>
    </location>
</feature>
<evidence type="ECO:0000256" key="2">
    <source>
        <dbReference type="SAM" id="MobiDB-lite"/>
    </source>
</evidence>
<comment type="caution">
    <text evidence="1">Lacks conserved residue(s) required for the propagation of feature annotation.</text>
</comment>
<name>A0ABD2JTP7_9BILA</name>
<evidence type="ECO:0000259" key="4">
    <source>
        <dbReference type="PROSITE" id="PS50215"/>
    </source>
</evidence>
<evidence type="ECO:0000313" key="6">
    <source>
        <dbReference type="Proteomes" id="UP001620626"/>
    </source>
</evidence>
<accession>A0ABD2JTP7</accession>
<feature type="region of interest" description="Disordered" evidence="2">
    <location>
        <begin position="538"/>
        <end position="610"/>
    </location>
</feature>
<dbReference type="EMBL" id="JBICBT010000906">
    <property type="protein sequence ID" value="KAL3094007.1"/>
    <property type="molecule type" value="Genomic_DNA"/>
</dbReference>
<evidence type="ECO:0000256" key="1">
    <source>
        <dbReference type="PROSITE-ProRule" id="PRU00276"/>
    </source>
</evidence>
<dbReference type="InterPro" id="IPR001590">
    <property type="entry name" value="Peptidase_M12B"/>
</dbReference>
<keyword evidence="3" id="KW-0732">Signal</keyword>
<feature type="domain" description="Peptidase M12B" evidence="4">
    <location>
        <begin position="93"/>
        <end position="327"/>
    </location>
</feature>
<evidence type="ECO:0000256" key="3">
    <source>
        <dbReference type="SAM" id="SignalP"/>
    </source>
</evidence>
<proteinExistence type="predicted"/>
<dbReference type="Pfam" id="PF01421">
    <property type="entry name" value="Reprolysin"/>
    <property type="match status" value="1"/>
</dbReference>
<dbReference type="InterPro" id="IPR024079">
    <property type="entry name" value="MetalloPept_cat_dom_sf"/>
</dbReference>
<feature type="compositionally biased region" description="Basic and acidic residues" evidence="2">
    <location>
        <begin position="589"/>
        <end position="601"/>
    </location>
</feature>
<dbReference type="PROSITE" id="PS50215">
    <property type="entry name" value="ADAM_MEPRO"/>
    <property type="match status" value="1"/>
</dbReference>
<feature type="signal peptide" evidence="3">
    <location>
        <begin position="1"/>
        <end position="27"/>
    </location>
</feature>
<reference evidence="5 6" key="1">
    <citation type="submission" date="2024-10" db="EMBL/GenBank/DDBJ databases">
        <authorList>
            <person name="Kim D."/>
        </authorList>
    </citation>
    <scope>NUCLEOTIDE SEQUENCE [LARGE SCALE GENOMIC DNA]</scope>
    <source>
        <strain evidence="5">BH-2024</strain>
    </source>
</reference>
<dbReference type="PANTHER" id="PTHR11905:SF250">
    <property type="entry name" value="PEPTIDASE M12B DOMAIN-CONTAINING PROTEIN"/>
    <property type="match status" value="1"/>
</dbReference>
<dbReference type="Gene3D" id="3.40.390.10">
    <property type="entry name" value="Collagenase (Catalytic Domain)"/>
    <property type="match status" value="1"/>
</dbReference>
<feature type="chain" id="PRO_5044770394" description="Peptidase M12B domain-containing protein" evidence="3">
    <location>
        <begin position="28"/>
        <end position="610"/>
    </location>
</feature>
<comment type="caution">
    <text evidence="5">The sequence shown here is derived from an EMBL/GenBank/DDBJ whole genome shotgun (WGS) entry which is preliminary data.</text>
</comment>
<protein>
    <recommendedName>
        <fullName evidence="4">Peptidase M12B domain-containing protein</fullName>
    </recommendedName>
</protein>